<keyword evidence="1" id="KW-0732">Signal</keyword>
<sequence length="256" mass="29027">MKKFARAAVLMVLVFGRPQAQASSLIEFIEPDYQEANQSEIDHQHVLHSLNGLLSIQSWNHFSHQPYDDFDILNSKAHQAQRELENICKETALMSNAQPQFAGVKSTERALLKIEQELNGQVNKLTDMARATVVADSIPDLVTAYESINRETTVLSVTNRFAEPAKSGYRDIKLLVELPKTKLVAEIQLHLKEIATVKNGAEHKLYEEIQNIERLTLVENREFTEFEQARVAKLRVLSQSLYANAWQAYLPTQALA</sequence>
<feature type="signal peptide" evidence="1">
    <location>
        <begin position="1"/>
        <end position="22"/>
    </location>
</feature>
<dbReference type="Gene3D" id="3.30.460.10">
    <property type="entry name" value="Beta Polymerase, domain 2"/>
    <property type="match status" value="1"/>
</dbReference>
<dbReference type="GeneID" id="28541427"/>
<dbReference type="STRING" id="80852.AWOD_I_1851"/>
<evidence type="ECO:0000313" key="3">
    <source>
        <dbReference type="Proteomes" id="UP000032427"/>
    </source>
</evidence>
<dbReference type="InterPro" id="IPR043519">
    <property type="entry name" value="NT_sf"/>
</dbReference>
<dbReference type="AlphaFoldDB" id="A0A090IM31"/>
<dbReference type="SUPFAM" id="SSF81301">
    <property type="entry name" value="Nucleotidyltransferase"/>
    <property type="match status" value="1"/>
</dbReference>
<accession>A0A090IM31</accession>
<dbReference type="EMBL" id="LN554846">
    <property type="protein sequence ID" value="CED71916.1"/>
    <property type="molecule type" value="Genomic_DNA"/>
</dbReference>
<protein>
    <submittedName>
        <fullName evidence="2">Putative exported protein</fullName>
    </submittedName>
</protein>
<keyword evidence="3" id="KW-1185">Reference proteome</keyword>
<dbReference type="KEGG" id="awd:AWOD_I_1851"/>
<name>A0A090IM31_9GAMM</name>
<dbReference type="HOGENOM" id="CLU_097578_0_0_6"/>
<evidence type="ECO:0000313" key="2">
    <source>
        <dbReference type="EMBL" id="CED71916.1"/>
    </source>
</evidence>
<evidence type="ECO:0000256" key="1">
    <source>
        <dbReference type="SAM" id="SignalP"/>
    </source>
</evidence>
<dbReference type="Proteomes" id="UP000032427">
    <property type="component" value="Chromosome 1"/>
</dbReference>
<feature type="chain" id="PRO_5001857557" evidence="1">
    <location>
        <begin position="23"/>
        <end position="256"/>
    </location>
</feature>
<dbReference type="OrthoDB" id="5823369at2"/>
<organism evidence="2 3">
    <name type="scientific">Aliivibrio wodanis</name>
    <dbReference type="NCBI Taxonomy" id="80852"/>
    <lineage>
        <taxon>Bacteria</taxon>
        <taxon>Pseudomonadati</taxon>
        <taxon>Pseudomonadota</taxon>
        <taxon>Gammaproteobacteria</taxon>
        <taxon>Vibrionales</taxon>
        <taxon>Vibrionaceae</taxon>
        <taxon>Aliivibrio</taxon>
    </lineage>
</organism>
<proteinExistence type="predicted"/>
<reference evidence="3" key="1">
    <citation type="submission" date="2014-09" db="EMBL/GenBank/DDBJ databases">
        <authorList>
            <person name="Hjerde E."/>
        </authorList>
    </citation>
    <scope>NUCLEOTIDE SEQUENCE [LARGE SCALE GENOMIC DNA]</scope>
    <source>
        <strain evidence="3">06/09/139</strain>
    </source>
</reference>
<gene>
    <name evidence="2" type="ORF">AWOD_I_1851</name>
</gene>
<dbReference type="PATRIC" id="fig|80852.17.peg.1913"/>